<reference evidence="3" key="1">
    <citation type="submission" date="2023-10" db="EMBL/GenBank/DDBJ databases">
        <title>Genome assembly of Pristionchus species.</title>
        <authorList>
            <person name="Yoshida K."/>
            <person name="Sommer R.J."/>
        </authorList>
    </citation>
    <scope>NUCLEOTIDE SEQUENCE</scope>
    <source>
        <strain evidence="3">RS0144</strain>
    </source>
</reference>
<accession>A0AAV5TW99</accession>
<evidence type="ECO:0000256" key="2">
    <source>
        <dbReference type="SAM" id="Phobius"/>
    </source>
</evidence>
<evidence type="ECO:0000313" key="4">
    <source>
        <dbReference type="Proteomes" id="UP001432027"/>
    </source>
</evidence>
<gene>
    <name evidence="3" type="ORF">PENTCL1PPCAC_21000</name>
</gene>
<proteinExistence type="predicted"/>
<name>A0AAV5TW99_9BILA</name>
<comment type="caution">
    <text evidence="3">The sequence shown here is derived from an EMBL/GenBank/DDBJ whole genome shotgun (WGS) entry which is preliminary data.</text>
</comment>
<evidence type="ECO:0000256" key="1">
    <source>
        <dbReference type="SAM" id="MobiDB-lite"/>
    </source>
</evidence>
<feature type="transmembrane region" description="Helical" evidence="2">
    <location>
        <begin position="12"/>
        <end position="32"/>
    </location>
</feature>
<feature type="compositionally biased region" description="Low complexity" evidence="1">
    <location>
        <begin position="44"/>
        <end position="55"/>
    </location>
</feature>
<dbReference type="AlphaFoldDB" id="A0AAV5TW99"/>
<keyword evidence="2" id="KW-0812">Transmembrane</keyword>
<keyword evidence="2" id="KW-0472">Membrane</keyword>
<protein>
    <recommendedName>
        <fullName evidence="5">G protein-coupled receptor</fullName>
    </recommendedName>
</protein>
<sequence>FAAVADLLTDAFFTTFVDVLLLVARHFLAILCRISTHIMEKPPTTMMNMNMTSTPQGKRKSRGPIVVPEK</sequence>
<feature type="region of interest" description="Disordered" evidence="1">
    <location>
        <begin position="44"/>
        <end position="70"/>
    </location>
</feature>
<dbReference type="EMBL" id="BTSX01000005">
    <property type="protein sequence ID" value="GMS98825.1"/>
    <property type="molecule type" value="Genomic_DNA"/>
</dbReference>
<evidence type="ECO:0008006" key="5">
    <source>
        <dbReference type="Google" id="ProtNLM"/>
    </source>
</evidence>
<dbReference type="Proteomes" id="UP001432027">
    <property type="component" value="Unassembled WGS sequence"/>
</dbReference>
<feature type="non-terminal residue" evidence="3">
    <location>
        <position position="70"/>
    </location>
</feature>
<organism evidence="3 4">
    <name type="scientific">Pristionchus entomophagus</name>
    <dbReference type="NCBI Taxonomy" id="358040"/>
    <lineage>
        <taxon>Eukaryota</taxon>
        <taxon>Metazoa</taxon>
        <taxon>Ecdysozoa</taxon>
        <taxon>Nematoda</taxon>
        <taxon>Chromadorea</taxon>
        <taxon>Rhabditida</taxon>
        <taxon>Rhabditina</taxon>
        <taxon>Diplogasteromorpha</taxon>
        <taxon>Diplogasteroidea</taxon>
        <taxon>Neodiplogasteridae</taxon>
        <taxon>Pristionchus</taxon>
    </lineage>
</organism>
<feature type="non-terminal residue" evidence="3">
    <location>
        <position position="1"/>
    </location>
</feature>
<evidence type="ECO:0000313" key="3">
    <source>
        <dbReference type="EMBL" id="GMS98825.1"/>
    </source>
</evidence>
<keyword evidence="4" id="KW-1185">Reference proteome</keyword>
<keyword evidence="2" id="KW-1133">Transmembrane helix</keyword>